<evidence type="ECO:0000256" key="1">
    <source>
        <dbReference type="SAM" id="Phobius"/>
    </source>
</evidence>
<dbReference type="InterPro" id="IPR025489">
    <property type="entry name" value="DUF4381"/>
</dbReference>
<dbReference type="OrthoDB" id="283083at2"/>
<evidence type="ECO:0008006" key="4">
    <source>
        <dbReference type="Google" id="ProtNLM"/>
    </source>
</evidence>
<feature type="transmembrane region" description="Helical" evidence="1">
    <location>
        <begin position="28"/>
        <end position="47"/>
    </location>
</feature>
<gene>
    <name evidence="2" type="ORF">LHA_3109</name>
</gene>
<organism evidence="2 3">
    <name type="scientific">Legionella hackeliae</name>
    <dbReference type="NCBI Taxonomy" id="449"/>
    <lineage>
        <taxon>Bacteria</taxon>
        <taxon>Pseudomonadati</taxon>
        <taxon>Pseudomonadota</taxon>
        <taxon>Gammaproteobacteria</taxon>
        <taxon>Legionellales</taxon>
        <taxon>Legionellaceae</taxon>
        <taxon>Legionella</taxon>
    </lineage>
</organism>
<proteinExistence type="predicted"/>
<sequence>MADAQVLNQLHDIQLPQSIGWWPMASGWYFLMIIGLLLLTFMFYRFYRRRQYGRAKKEALDLLADLQKKYQHDGDSQEASMRISELLRRVALVYYPRQDVASLQGQGWIDFLNNTARRVDFNKVTYHLLEVPYQKSTDADLNPLFSCARTWIKQRGLPCSN</sequence>
<dbReference type="AlphaFoldDB" id="A0A0A8UTE4"/>
<accession>A0A0A8UTE4</accession>
<dbReference type="HOGENOM" id="CLU_113195_0_0_6"/>
<dbReference type="RefSeq" id="WP_045107174.1">
    <property type="nucleotide sequence ID" value="NZ_LN681225.1"/>
</dbReference>
<dbReference type="Proteomes" id="UP000032803">
    <property type="component" value="Chromosome I"/>
</dbReference>
<evidence type="ECO:0000313" key="2">
    <source>
        <dbReference type="EMBL" id="CEK12095.1"/>
    </source>
</evidence>
<dbReference type="PATRIC" id="fig|449.7.peg.1641"/>
<dbReference type="STRING" id="449.LHA_3109"/>
<keyword evidence="1" id="KW-1133">Transmembrane helix</keyword>
<dbReference type="Pfam" id="PF14316">
    <property type="entry name" value="DUF4381"/>
    <property type="match status" value="1"/>
</dbReference>
<keyword evidence="3" id="KW-1185">Reference proteome</keyword>
<keyword evidence="1" id="KW-0812">Transmembrane</keyword>
<dbReference type="KEGG" id="lha:LHA_3109"/>
<dbReference type="EMBL" id="LN681225">
    <property type="protein sequence ID" value="CEK12095.1"/>
    <property type="molecule type" value="Genomic_DNA"/>
</dbReference>
<evidence type="ECO:0000313" key="3">
    <source>
        <dbReference type="Proteomes" id="UP000032803"/>
    </source>
</evidence>
<protein>
    <recommendedName>
        <fullName evidence="4">DUF4381 domain-containing protein</fullName>
    </recommendedName>
</protein>
<keyword evidence="1" id="KW-0472">Membrane</keyword>
<reference evidence="3" key="1">
    <citation type="submission" date="2014-09" db="EMBL/GenBank/DDBJ databases">
        <authorList>
            <person name="Gomez-Valero L."/>
        </authorList>
    </citation>
    <scope>NUCLEOTIDE SEQUENCE [LARGE SCALE GENOMIC DNA]</scope>
    <source>
        <strain evidence="3">ATCC35250</strain>
    </source>
</reference>
<name>A0A0A8UTE4_LEGHA</name>